<dbReference type="EMBL" id="DXDU01000014">
    <property type="protein sequence ID" value="HIY25764.1"/>
    <property type="molecule type" value="Genomic_DNA"/>
</dbReference>
<dbReference type="InterPro" id="IPR006343">
    <property type="entry name" value="DnaB/C_C"/>
</dbReference>
<evidence type="ECO:0000313" key="5">
    <source>
        <dbReference type="EMBL" id="HIY25764.1"/>
    </source>
</evidence>
<feature type="compositionally biased region" description="Basic and acidic residues" evidence="3">
    <location>
        <begin position="112"/>
        <end position="122"/>
    </location>
</feature>
<feature type="domain" description="DnaB/C C-terminal" evidence="4">
    <location>
        <begin position="151"/>
        <end position="222"/>
    </location>
</feature>
<dbReference type="PANTHER" id="PTHR37293">
    <property type="entry name" value="PHAGE REPLICATION PROTEIN-RELATED"/>
    <property type="match status" value="1"/>
</dbReference>
<evidence type="ECO:0000256" key="1">
    <source>
        <dbReference type="ARBA" id="ARBA00093462"/>
    </source>
</evidence>
<protein>
    <submittedName>
        <fullName evidence="5">DnaD domain protein</fullName>
    </submittedName>
</protein>
<dbReference type="Pfam" id="PF07261">
    <property type="entry name" value="DnaB_2"/>
    <property type="match status" value="2"/>
</dbReference>
<dbReference type="InterPro" id="IPR053162">
    <property type="entry name" value="DnaD"/>
</dbReference>
<name>A0A9D2C008_9FIRM</name>
<proteinExistence type="inferred from homology"/>
<dbReference type="InterPro" id="IPR017019">
    <property type="entry name" value="DNA_replication_prd_bac"/>
</dbReference>
<organism evidence="5 6">
    <name type="scientific">Candidatus Acutalibacter pullistercoris</name>
    <dbReference type="NCBI Taxonomy" id="2838418"/>
    <lineage>
        <taxon>Bacteria</taxon>
        <taxon>Bacillati</taxon>
        <taxon>Bacillota</taxon>
        <taxon>Clostridia</taxon>
        <taxon>Eubacteriales</taxon>
        <taxon>Acutalibacteraceae</taxon>
        <taxon>Acutalibacter</taxon>
    </lineage>
</organism>
<feature type="coiled-coil region" evidence="2">
    <location>
        <begin position="299"/>
        <end position="332"/>
    </location>
</feature>
<dbReference type="PANTHER" id="PTHR37293:SF5">
    <property type="entry name" value="DNA REPLICATION PROTEIN"/>
    <property type="match status" value="1"/>
</dbReference>
<comment type="similarity">
    <text evidence="1">Belongs to the DnaB/DnaD family.</text>
</comment>
<evidence type="ECO:0000259" key="4">
    <source>
        <dbReference type="Pfam" id="PF07261"/>
    </source>
</evidence>
<keyword evidence="2" id="KW-0175">Coiled coil</keyword>
<evidence type="ECO:0000313" key="6">
    <source>
        <dbReference type="Proteomes" id="UP000823915"/>
    </source>
</evidence>
<evidence type="ECO:0000256" key="2">
    <source>
        <dbReference type="SAM" id="Coils"/>
    </source>
</evidence>
<accession>A0A9D2C008</accession>
<dbReference type="PIRSF" id="PIRSF033722">
    <property type="entry name" value="DnaD_CA_C3587_prd"/>
    <property type="match status" value="1"/>
</dbReference>
<evidence type="ECO:0000256" key="3">
    <source>
        <dbReference type="SAM" id="MobiDB-lite"/>
    </source>
</evidence>
<dbReference type="Gene3D" id="1.10.10.630">
    <property type="entry name" value="DnaD domain-like"/>
    <property type="match status" value="2"/>
</dbReference>
<dbReference type="SUPFAM" id="SSF158499">
    <property type="entry name" value="DnaD domain-like"/>
    <property type="match status" value="2"/>
</dbReference>
<feature type="domain" description="DnaB/C C-terminal" evidence="4">
    <location>
        <begin position="245"/>
        <end position="309"/>
    </location>
</feature>
<dbReference type="Proteomes" id="UP000823915">
    <property type="component" value="Unassembled WGS sequence"/>
</dbReference>
<comment type="caution">
    <text evidence="5">The sequence shown here is derived from an EMBL/GenBank/DDBJ whole genome shotgun (WGS) entry which is preliminary data.</text>
</comment>
<reference evidence="5" key="1">
    <citation type="journal article" date="2021" name="PeerJ">
        <title>Extensive microbial diversity within the chicken gut microbiome revealed by metagenomics and culture.</title>
        <authorList>
            <person name="Gilroy R."/>
            <person name="Ravi A."/>
            <person name="Getino M."/>
            <person name="Pursley I."/>
            <person name="Horton D.L."/>
            <person name="Alikhan N.F."/>
            <person name="Baker D."/>
            <person name="Gharbi K."/>
            <person name="Hall N."/>
            <person name="Watson M."/>
            <person name="Adriaenssens E.M."/>
            <person name="Foster-Nyarko E."/>
            <person name="Jarju S."/>
            <person name="Secka A."/>
            <person name="Antonio M."/>
            <person name="Oren A."/>
            <person name="Chaudhuri R.R."/>
            <person name="La Ragione R."/>
            <person name="Hildebrand F."/>
            <person name="Pallen M.J."/>
        </authorList>
    </citation>
    <scope>NUCLEOTIDE SEQUENCE</scope>
    <source>
        <strain evidence="5">1282</strain>
    </source>
</reference>
<dbReference type="InterPro" id="IPR034829">
    <property type="entry name" value="DnaD-like_sf"/>
</dbReference>
<dbReference type="NCBIfam" id="TIGR01446">
    <property type="entry name" value="DnaD_dom"/>
    <property type="match status" value="2"/>
</dbReference>
<reference evidence="5" key="2">
    <citation type="submission" date="2021-04" db="EMBL/GenBank/DDBJ databases">
        <authorList>
            <person name="Gilroy R."/>
        </authorList>
    </citation>
    <scope>NUCLEOTIDE SEQUENCE</scope>
    <source>
        <strain evidence="5">1282</strain>
    </source>
</reference>
<dbReference type="AlphaFoldDB" id="A0A9D2C008"/>
<feature type="region of interest" description="Disordered" evidence="3">
    <location>
        <begin position="86"/>
        <end position="128"/>
    </location>
</feature>
<feature type="compositionally biased region" description="Low complexity" evidence="3">
    <location>
        <begin position="86"/>
        <end position="107"/>
    </location>
</feature>
<gene>
    <name evidence="5" type="ORF">H9838_01150</name>
</gene>
<sequence>MAYRLDIGLWNQVFAVPCGLVDRHLKLAGKEELQVILYLLRHPGEALEPQALGDALGMPLEKAQEALEYWVDRGLLALQGEELSPVPQQEAPAAAARLVQPQPAGEQAPPPQEEKPAGEKKLPPRKRMVRPDAGHLAARMSESDSVRYLMQEAEATLGKTLSPAMTSLLLTITDDYGLPVEVTVMLLHYAKEVQKTGTAYIDSVARDWAESGIFTLEAAERKLQELSQRRLAWGMVESAAGLPRRSPSKREEEAATRWVYQWGFSREMLSAAYDRCADNTGKFSAAYINKVLEGWYNAGIRTVEQLQEAERQKQEEQKKDQKSYDIDELERLSFFNLPKEL</sequence>